<dbReference type="PANTHER" id="PTHR12907">
    <property type="entry name" value="EGL NINE HOMOLOG-RELATED"/>
    <property type="match status" value="1"/>
</dbReference>
<dbReference type="PANTHER" id="PTHR12907:SF26">
    <property type="entry name" value="HIF PROLYL HYDROXYLASE, ISOFORM C"/>
    <property type="match status" value="1"/>
</dbReference>
<dbReference type="InterPro" id="IPR006620">
    <property type="entry name" value="Pro_4_hyd_alph"/>
</dbReference>
<dbReference type="WBParaSite" id="Hba_18719">
    <property type="protein sequence ID" value="Hba_18719"/>
    <property type="gene ID" value="Hba_18719"/>
</dbReference>
<keyword evidence="4" id="KW-0223">Dioxygenase</keyword>
<protein>
    <recommendedName>
        <fullName evidence="7">hypoxia-inducible factor-proline dioxygenase</fullName>
        <ecNumber evidence="7">1.14.11.29</ecNumber>
    </recommendedName>
</protein>
<keyword evidence="6" id="KW-0408">Iron</keyword>
<sequence length="537" mass="61046">MTGCYIKDLILVEIVILFSYQFDWKRHKPLCKTLQSRRSNDEQRGLSASEAKSMPEAISLLKENSIQYEGCATAFRPYSNTKTSVSFSNGNASPVPVSPASTSVIATVPSAQDERIVLTDDPDIQIIEGPSTKGPSRSRKRPTPSNSAEGRLPFKDHNKNLVYQTTLQDHQRHLTNRGLAVNIHQAMVLRLRYIAEHVIRSLNEFGWAVVDNFLGPDHCRYTNMEIERLYSRGLFSAGQLMESKHKDEHHIKDIRSDNIYWFDGTDKRADDAATVRLLISMIDSVIQHFKKRLPPYDIGGRSRAMIAIYPGNGTRYVKHVDNPVKDGRCITTIYYCNEDWDMAKDGGMLRLYPETSATPMDIDPRADRLVFFWSDRRNPHEVMPVYRNRFAITIWYMDKEERKKALQRQKEMILAGGQEEGINEDQVIKEHAQPMHELSRKELRMFQNTSSEPVLVRCASNEKDQADSSLDSGVNSSVPDLGRVGGMVRISSLQSITDAFKNERAGERCNSSSTSEEANDIEELPVAPPTERPEYQI</sequence>
<evidence type="ECO:0000256" key="8">
    <source>
        <dbReference type="ARBA" id="ARBA00049134"/>
    </source>
</evidence>
<keyword evidence="2" id="KW-0479">Metal-binding</keyword>
<feature type="domain" description="Fe2OG dioxygenase" evidence="10">
    <location>
        <begin position="300"/>
        <end position="398"/>
    </location>
</feature>
<evidence type="ECO:0000313" key="11">
    <source>
        <dbReference type="Proteomes" id="UP000095283"/>
    </source>
</evidence>
<accession>A0A1I7XN28</accession>
<reference evidence="12" key="1">
    <citation type="submission" date="2016-11" db="UniProtKB">
        <authorList>
            <consortium name="WormBaseParasite"/>
        </authorList>
    </citation>
    <scope>IDENTIFICATION</scope>
</reference>
<dbReference type="GO" id="GO:0031418">
    <property type="term" value="F:L-ascorbic acid binding"/>
    <property type="evidence" value="ECO:0007669"/>
    <property type="project" value="UniProtKB-KW"/>
</dbReference>
<dbReference type="EC" id="1.14.11.29" evidence="7"/>
<comment type="catalytic activity">
    <reaction evidence="8">
        <text>L-prolyl-[hypoxia-inducible factor alpha subunit] + 2-oxoglutarate + O2 = trans-4-hydroxy-L-prolyl-[hypoxia-inducible factor alpha subunit] + succinate + CO2</text>
        <dbReference type="Rhea" id="RHEA:48400"/>
        <dbReference type="Rhea" id="RHEA-COMP:12093"/>
        <dbReference type="Rhea" id="RHEA-COMP:12094"/>
        <dbReference type="ChEBI" id="CHEBI:15379"/>
        <dbReference type="ChEBI" id="CHEBI:16526"/>
        <dbReference type="ChEBI" id="CHEBI:16810"/>
        <dbReference type="ChEBI" id="CHEBI:30031"/>
        <dbReference type="ChEBI" id="CHEBI:50342"/>
        <dbReference type="ChEBI" id="CHEBI:61965"/>
        <dbReference type="EC" id="1.14.11.29"/>
    </reaction>
</comment>
<keyword evidence="3" id="KW-0847">Vitamin C</keyword>
<evidence type="ECO:0000313" key="12">
    <source>
        <dbReference type="WBParaSite" id="Hba_18719"/>
    </source>
</evidence>
<dbReference type="Proteomes" id="UP000095283">
    <property type="component" value="Unplaced"/>
</dbReference>
<evidence type="ECO:0000256" key="4">
    <source>
        <dbReference type="ARBA" id="ARBA00022964"/>
    </source>
</evidence>
<dbReference type="AlphaFoldDB" id="A0A1I7XN28"/>
<evidence type="ECO:0000256" key="5">
    <source>
        <dbReference type="ARBA" id="ARBA00023002"/>
    </source>
</evidence>
<keyword evidence="11" id="KW-1185">Reference proteome</keyword>
<dbReference type="GO" id="GO:0071456">
    <property type="term" value="P:cellular response to hypoxia"/>
    <property type="evidence" value="ECO:0007669"/>
    <property type="project" value="TreeGrafter"/>
</dbReference>
<dbReference type="Gene3D" id="2.60.120.620">
    <property type="entry name" value="q2cbj1_9rhob like domain"/>
    <property type="match status" value="1"/>
</dbReference>
<evidence type="ECO:0000256" key="1">
    <source>
        <dbReference type="ARBA" id="ARBA00001961"/>
    </source>
</evidence>
<proteinExistence type="predicted"/>
<dbReference type="InterPro" id="IPR044862">
    <property type="entry name" value="Pro_4_hyd_alph_FE2OG_OXY"/>
</dbReference>
<evidence type="ECO:0000256" key="2">
    <source>
        <dbReference type="ARBA" id="ARBA00022723"/>
    </source>
</evidence>
<dbReference type="GO" id="GO:0008198">
    <property type="term" value="F:ferrous iron binding"/>
    <property type="evidence" value="ECO:0007669"/>
    <property type="project" value="TreeGrafter"/>
</dbReference>
<dbReference type="Pfam" id="PF13640">
    <property type="entry name" value="2OG-FeII_Oxy_3"/>
    <property type="match status" value="1"/>
</dbReference>
<organism evidence="11 12">
    <name type="scientific">Heterorhabditis bacteriophora</name>
    <name type="common">Entomopathogenic nematode worm</name>
    <dbReference type="NCBI Taxonomy" id="37862"/>
    <lineage>
        <taxon>Eukaryota</taxon>
        <taxon>Metazoa</taxon>
        <taxon>Ecdysozoa</taxon>
        <taxon>Nematoda</taxon>
        <taxon>Chromadorea</taxon>
        <taxon>Rhabditida</taxon>
        <taxon>Rhabditina</taxon>
        <taxon>Rhabditomorpha</taxon>
        <taxon>Strongyloidea</taxon>
        <taxon>Heterorhabditidae</taxon>
        <taxon>Heterorhabditis</taxon>
    </lineage>
</organism>
<feature type="region of interest" description="Disordered" evidence="9">
    <location>
        <begin position="121"/>
        <end position="155"/>
    </location>
</feature>
<keyword evidence="5" id="KW-0560">Oxidoreductase</keyword>
<comment type="cofactor">
    <cofactor evidence="1">
        <name>L-ascorbate</name>
        <dbReference type="ChEBI" id="CHEBI:38290"/>
    </cofactor>
</comment>
<feature type="region of interest" description="Disordered" evidence="9">
    <location>
        <begin position="499"/>
        <end position="537"/>
    </location>
</feature>
<dbReference type="InterPro" id="IPR005123">
    <property type="entry name" value="Oxoglu/Fe-dep_dioxygenase_dom"/>
</dbReference>
<evidence type="ECO:0000256" key="6">
    <source>
        <dbReference type="ARBA" id="ARBA00023004"/>
    </source>
</evidence>
<evidence type="ECO:0000256" key="9">
    <source>
        <dbReference type="SAM" id="MobiDB-lite"/>
    </source>
</evidence>
<name>A0A1I7XN28_HETBA</name>
<dbReference type="PROSITE" id="PS51471">
    <property type="entry name" value="FE2OG_OXY"/>
    <property type="match status" value="1"/>
</dbReference>
<evidence type="ECO:0000256" key="3">
    <source>
        <dbReference type="ARBA" id="ARBA00022896"/>
    </source>
</evidence>
<evidence type="ECO:0000259" key="10">
    <source>
        <dbReference type="PROSITE" id="PS51471"/>
    </source>
</evidence>
<dbReference type="InterPro" id="IPR051559">
    <property type="entry name" value="HIF_prolyl_hydroxylases"/>
</dbReference>
<dbReference type="SMART" id="SM00702">
    <property type="entry name" value="P4Hc"/>
    <property type="match status" value="1"/>
</dbReference>
<dbReference type="GO" id="GO:0160082">
    <property type="term" value="F:hypoxia-inducible factor-proline dioxygenase activity"/>
    <property type="evidence" value="ECO:0007669"/>
    <property type="project" value="UniProtKB-EC"/>
</dbReference>
<evidence type="ECO:0000256" key="7">
    <source>
        <dbReference type="ARBA" id="ARBA00039004"/>
    </source>
</evidence>